<comment type="caution">
    <text evidence="10">The sequence shown here is derived from an EMBL/GenBank/DDBJ whole genome shotgun (WGS) entry which is preliminary data.</text>
</comment>
<comment type="function">
    <text evidence="6">Required for chromosome condensation and partitioning.</text>
</comment>
<dbReference type="InterPro" id="IPR003395">
    <property type="entry name" value="RecF/RecN/SMC_N"/>
</dbReference>
<accession>A0A2N6CYQ8</accession>
<comment type="subunit">
    <text evidence="6">Homodimer.</text>
</comment>
<evidence type="ECO:0000259" key="9">
    <source>
        <dbReference type="Pfam" id="PF06470"/>
    </source>
</evidence>
<evidence type="ECO:0000256" key="4">
    <source>
        <dbReference type="ARBA" id="ARBA00023054"/>
    </source>
</evidence>
<dbReference type="GO" id="GO:0006260">
    <property type="term" value="P:DNA replication"/>
    <property type="evidence" value="ECO:0007669"/>
    <property type="project" value="UniProtKB-UniRule"/>
</dbReference>
<protein>
    <recommendedName>
        <fullName evidence="6">Chromosome partition protein Smc</fullName>
    </recommendedName>
</protein>
<keyword evidence="2 6" id="KW-0547">Nucleotide-binding</keyword>
<dbReference type="GO" id="GO:0016887">
    <property type="term" value="F:ATP hydrolysis activity"/>
    <property type="evidence" value="ECO:0007669"/>
    <property type="project" value="InterPro"/>
</dbReference>
<dbReference type="GO" id="GO:0030261">
    <property type="term" value="P:chromosome condensation"/>
    <property type="evidence" value="ECO:0007669"/>
    <property type="project" value="InterPro"/>
</dbReference>
<feature type="compositionally biased region" description="Basic and acidic residues" evidence="7">
    <location>
        <begin position="401"/>
        <end position="416"/>
    </location>
</feature>
<evidence type="ECO:0000256" key="5">
    <source>
        <dbReference type="ARBA" id="ARBA00023125"/>
    </source>
</evidence>
<dbReference type="InterPro" id="IPR027417">
    <property type="entry name" value="P-loop_NTPase"/>
</dbReference>
<dbReference type="SUPFAM" id="SSF52540">
    <property type="entry name" value="P-loop containing nucleoside triphosphate hydrolases"/>
    <property type="match status" value="1"/>
</dbReference>
<dbReference type="EMBL" id="PKUN01000005">
    <property type="protein sequence ID" value="PLX62452.1"/>
    <property type="molecule type" value="Genomic_DNA"/>
</dbReference>
<comment type="domain">
    <text evidence="6">Contains large globular domains required for ATP hydrolysis at each terminus and a third globular domain forming a flexible hinge near the middle of the molecule. These domains are separated by coiled-coil structures.</text>
</comment>
<evidence type="ECO:0000256" key="1">
    <source>
        <dbReference type="ARBA" id="ARBA00022490"/>
    </source>
</evidence>
<dbReference type="InterPro" id="IPR036277">
    <property type="entry name" value="SMC_hinge_sf"/>
</dbReference>
<feature type="region of interest" description="Disordered" evidence="7">
    <location>
        <begin position="391"/>
        <end position="416"/>
    </location>
</feature>
<dbReference type="Proteomes" id="UP000235015">
    <property type="component" value="Unassembled WGS sequence"/>
</dbReference>
<keyword evidence="4 6" id="KW-0175">Coiled coil</keyword>
<dbReference type="GO" id="GO:0005694">
    <property type="term" value="C:chromosome"/>
    <property type="evidence" value="ECO:0007669"/>
    <property type="project" value="InterPro"/>
</dbReference>
<dbReference type="GO" id="GO:0005737">
    <property type="term" value="C:cytoplasm"/>
    <property type="evidence" value="ECO:0007669"/>
    <property type="project" value="UniProtKB-SubCell"/>
</dbReference>
<feature type="domain" description="RecF/RecN/SMC N-terminal" evidence="8">
    <location>
        <begin position="3"/>
        <end position="1152"/>
    </location>
</feature>
<evidence type="ECO:0000313" key="11">
    <source>
        <dbReference type="Proteomes" id="UP000235015"/>
    </source>
</evidence>
<dbReference type="Gene3D" id="3.40.50.300">
    <property type="entry name" value="P-loop containing nucleotide triphosphate hydrolases"/>
    <property type="match status" value="2"/>
</dbReference>
<evidence type="ECO:0000259" key="8">
    <source>
        <dbReference type="Pfam" id="PF02463"/>
    </source>
</evidence>
<feature type="compositionally biased region" description="Basic and acidic residues" evidence="7">
    <location>
        <begin position="331"/>
        <end position="340"/>
    </location>
</feature>
<dbReference type="GO" id="GO:0007062">
    <property type="term" value="P:sister chromatid cohesion"/>
    <property type="evidence" value="ECO:0007669"/>
    <property type="project" value="InterPro"/>
</dbReference>
<dbReference type="InterPro" id="IPR011890">
    <property type="entry name" value="SMC_prok"/>
</dbReference>
<feature type="compositionally biased region" description="Basic and acidic residues" evidence="7">
    <location>
        <begin position="314"/>
        <end position="323"/>
    </location>
</feature>
<evidence type="ECO:0000256" key="7">
    <source>
        <dbReference type="SAM" id="MobiDB-lite"/>
    </source>
</evidence>
<evidence type="ECO:0000256" key="2">
    <source>
        <dbReference type="ARBA" id="ARBA00022741"/>
    </source>
</evidence>
<feature type="coiled-coil region" evidence="6">
    <location>
        <begin position="655"/>
        <end position="927"/>
    </location>
</feature>
<dbReference type="NCBIfam" id="TIGR02168">
    <property type="entry name" value="SMC_prok_B"/>
    <property type="match status" value="1"/>
</dbReference>
<dbReference type="STRING" id="1111735.GCA_000428045_01058"/>
<keyword evidence="5 6" id="KW-0238">DNA-binding</keyword>
<dbReference type="PIRSF" id="PIRSF005719">
    <property type="entry name" value="SMC"/>
    <property type="match status" value="1"/>
</dbReference>
<dbReference type="GO" id="GO:0005524">
    <property type="term" value="F:ATP binding"/>
    <property type="evidence" value="ECO:0007669"/>
    <property type="project" value="UniProtKB-UniRule"/>
</dbReference>
<dbReference type="AlphaFoldDB" id="A0A2N6CYQ8"/>
<gene>
    <name evidence="6 10" type="primary">smc</name>
    <name evidence="10" type="ORF">C0630_06350</name>
</gene>
<dbReference type="SUPFAM" id="SSF75553">
    <property type="entry name" value="Smc hinge domain"/>
    <property type="match status" value="1"/>
</dbReference>
<dbReference type="CDD" id="cd03278">
    <property type="entry name" value="ABC_SMC_barmotin"/>
    <property type="match status" value="2"/>
</dbReference>
<comment type="similarity">
    <text evidence="6">Belongs to the SMC family.</text>
</comment>
<dbReference type="InterPro" id="IPR024704">
    <property type="entry name" value="SMC"/>
</dbReference>
<feature type="binding site" evidence="6">
    <location>
        <begin position="32"/>
        <end position="39"/>
    </location>
    <ligand>
        <name>ATP</name>
        <dbReference type="ChEBI" id="CHEBI:30616"/>
    </ligand>
</feature>
<dbReference type="PANTHER" id="PTHR43977">
    <property type="entry name" value="STRUCTURAL MAINTENANCE OF CHROMOSOMES PROTEIN 3"/>
    <property type="match status" value="1"/>
</dbReference>
<sequence>MRLEKIKLAGFKSFVDPTTVHIPSNLVGIVGPNGCGKSNVIDAVRWVMGESSAKMLRGESMADVIFNGSTSRKPVGTASIELVFDNSDGTAGGQYAQYSTISVKRQVSRDGQSNYLMNGVRCRRRDITDLFLGTGLGPRSYSIIEQGMISRLIEARPEDLRAFLEEAAGISKYKERRRDTENRIRRTKENLDRLNDLRDEIAKQLQHLQRQANTAERYKEYKEQERRLQAELLALRWRSMDDDIKRRDKDILEQETDLEAAIAKQRRLEAEIEKDRSGHTEANDSFNEVQGRFYAVGSEIARLEQSIQYAKESRAQFEHDLHQTEQAWQESSDHRQQDEARLEELNASLEEQEPLLEQAREIELESAARLADAEQAMQSWQNEWERFNHQAAEPAQTAQVERTRINHLDDKSSQTQKRLERFMEEQERLNDQQLLDSIQTLELQEQEREEQSALLQENLATAADRITTIRQDNLHTGQQLDEARAALQTARGRYASLEALQQAALGKQEHAVTEWLEIQGLGKASRLAQKIEVEDGWQRAVETVLGFHLQSVCSDGLDNLETMLTTFEAGTLSLFYTSVAGEERPAVADALLNRINSPWPLNGLLGNVRTADDLAHAYAMRGSFKADESVITPDGIWLGSNWLRLSRGEDETSGVLAREQEIRQLDERIAELDEQTEQASIALAEGREQLHAAEQEKELAQKQLNEVNRGLSELRSLLTGKRTRAEHLKHRGETIQREMDELRDQAENDREELEMSRARLHAALEEMETLGERREMLVQQRETLSRTLNEIREESNRQRNQAHAVALQIESMRSSHASLTQSLERMQGQLAHLTARREELMHSLEEGQMPLLEKGEALEQQLALRVEVETELAKARATLEEIDVRVRRLEQERSACEQEVMRQRTTMDQARMNRQEVLIRCKTVEEQLKETGFQREQLFLELPGEATIDEWQQLVEQMDGRIRRLGPINLAAIDEYQEQSERMKYLDAQHADVTESLETLENAIRKIDRETRTRFKETFDKVNSGLQEKFPRLFGGGHAYLQLTGEDLLDTGVTVMARPPGKRNSSIHLLSGGEKALTAVALVFAIFELNPAPFCMLDEVDAPLDDANVGRFCELVKSMSEQVQFIFISHNKITMEIANQLTGVTMHEPGVSRLVSVDISEAAELAAM</sequence>
<feature type="region of interest" description="Disordered" evidence="7">
    <location>
        <begin position="314"/>
        <end position="340"/>
    </location>
</feature>
<feature type="domain" description="SMC hinge" evidence="9">
    <location>
        <begin position="526"/>
        <end position="620"/>
    </location>
</feature>
<keyword evidence="3 6" id="KW-0067">ATP-binding</keyword>
<dbReference type="HAMAP" id="MF_01894">
    <property type="entry name" value="Smc_prok"/>
    <property type="match status" value="1"/>
</dbReference>
<dbReference type="RefSeq" id="WP_273438376.1">
    <property type="nucleotide sequence ID" value="NZ_PKUN01000005.1"/>
</dbReference>
<keyword evidence="1 6" id="KW-0963">Cytoplasm</keyword>
<reference evidence="10 11" key="1">
    <citation type="submission" date="2017-11" db="EMBL/GenBank/DDBJ databases">
        <title>Genome-resolved metagenomics identifies genetic mobility, metabolic interactions, and unexpected diversity in perchlorate-reducing communities.</title>
        <authorList>
            <person name="Barnum T.P."/>
            <person name="Figueroa I.A."/>
            <person name="Carlstrom C.I."/>
            <person name="Lucas L.N."/>
            <person name="Engelbrektson A.L."/>
            <person name="Coates J.D."/>
        </authorList>
    </citation>
    <scope>NUCLEOTIDE SEQUENCE [LARGE SCALE GENOMIC DNA]</scope>
    <source>
        <strain evidence="10">BM301</strain>
    </source>
</reference>
<name>A0A2N6CYQ8_9GAMM</name>
<feature type="coiled-coil region" evidence="6">
    <location>
        <begin position="170"/>
        <end position="271"/>
    </location>
</feature>
<evidence type="ECO:0000256" key="6">
    <source>
        <dbReference type="HAMAP-Rule" id="MF_01894"/>
    </source>
</evidence>
<organism evidence="10 11">
    <name type="scientific">Sedimenticola selenatireducens</name>
    <dbReference type="NCBI Taxonomy" id="191960"/>
    <lineage>
        <taxon>Bacteria</taxon>
        <taxon>Pseudomonadati</taxon>
        <taxon>Pseudomonadota</taxon>
        <taxon>Gammaproteobacteria</taxon>
        <taxon>Chromatiales</taxon>
        <taxon>Sedimenticolaceae</taxon>
        <taxon>Sedimenticola</taxon>
    </lineage>
</organism>
<dbReference type="GO" id="GO:0003677">
    <property type="term" value="F:DNA binding"/>
    <property type="evidence" value="ECO:0007669"/>
    <property type="project" value="UniProtKB-UniRule"/>
</dbReference>
<proteinExistence type="inferred from homology"/>
<dbReference type="InterPro" id="IPR010935">
    <property type="entry name" value="SMC_hinge"/>
</dbReference>
<evidence type="ECO:0000313" key="10">
    <source>
        <dbReference type="EMBL" id="PLX62452.1"/>
    </source>
</evidence>
<dbReference type="Pfam" id="PF02463">
    <property type="entry name" value="SMC_N"/>
    <property type="match status" value="1"/>
</dbReference>
<comment type="subcellular location">
    <subcellularLocation>
        <location evidence="6">Cytoplasm</location>
    </subcellularLocation>
</comment>
<dbReference type="Pfam" id="PF06470">
    <property type="entry name" value="SMC_hinge"/>
    <property type="match status" value="1"/>
</dbReference>
<dbReference type="GO" id="GO:0007059">
    <property type="term" value="P:chromosome segregation"/>
    <property type="evidence" value="ECO:0007669"/>
    <property type="project" value="UniProtKB-UniRule"/>
</dbReference>
<evidence type="ECO:0000256" key="3">
    <source>
        <dbReference type="ARBA" id="ARBA00022840"/>
    </source>
</evidence>